<dbReference type="PRINTS" id="PR00370">
    <property type="entry name" value="FMOXYGENASE"/>
</dbReference>
<dbReference type="GO" id="GO:0050660">
    <property type="term" value="F:flavin adenine dinucleotide binding"/>
    <property type="evidence" value="ECO:0007669"/>
    <property type="project" value="InterPro"/>
</dbReference>
<evidence type="ECO:0000256" key="3">
    <source>
        <dbReference type="ARBA" id="ARBA00022827"/>
    </source>
</evidence>
<evidence type="ECO:0000256" key="5">
    <source>
        <dbReference type="ARBA" id="ARBA00023002"/>
    </source>
</evidence>
<evidence type="ECO:0000313" key="7">
    <source>
        <dbReference type="EMBL" id="KAJ8510800.1"/>
    </source>
</evidence>
<dbReference type="InterPro" id="IPR000960">
    <property type="entry name" value="Flavin_mOase"/>
</dbReference>
<dbReference type="FunFam" id="3.50.50.60:FF:000099">
    <property type="entry name" value="Flavin-containing monooxygenase"/>
    <property type="match status" value="1"/>
</dbReference>
<dbReference type="Proteomes" id="UP001222027">
    <property type="component" value="Unassembled WGS sequence"/>
</dbReference>
<dbReference type="InterPro" id="IPR050346">
    <property type="entry name" value="FMO-like"/>
</dbReference>
<dbReference type="InterPro" id="IPR036188">
    <property type="entry name" value="FAD/NAD-bd_sf"/>
</dbReference>
<dbReference type="EMBL" id="JAQQAF010000001">
    <property type="protein sequence ID" value="KAJ8510800.1"/>
    <property type="molecule type" value="Genomic_DNA"/>
</dbReference>
<accession>A0AAV8QD82</accession>
<proteinExistence type="inferred from homology"/>
<comment type="similarity">
    <text evidence="1 6">Belongs to the FMO family.</text>
</comment>
<dbReference type="PIRSF" id="PIRSF000332">
    <property type="entry name" value="FMO"/>
    <property type="match status" value="1"/>
</dbReference>
<keyword evidence="5 6" id="KW-0560">Oxidoreductase</keyword>
<evidence type="ECO:0000256" key="4">
    <source>
        <dbReference type="ARBA" id="ARBA00022857"/>
    </source>
</evidence>
<evidence type="ECO:0000256" key="6">
    <source>
        <dbReference type="RuleBase" id="RU361177"/>
    </source>
</evidence>
<keyword evidence="2 6" id="KW-0285">Flavoprotein</keyword>
<evidence type="ECO:0000256" key="1">
    <source>
        <dbReference type="ARBA" id="ARBA00009183"/>
    </source>
</evidence>
<sequence length="472" mass="53276">MSSSSLAPRPLTSPPASRHVAVIGAGAAGLAAARELRREGHRVVVFERSAAVGGTWIYNPSAESDALGLDPLREVVHSSLYDSLRTNLPRECMGFLDYPFSSRRSRAGGDPRRFPGHREVLCYLQDFAREFDLYGLVRFRTEVALMERNNDGRWQVNSRRSGVAGGDGDDENEVFDGVIVCNGHYTEPRIADIPGMDGWSGKQMHSHNYRVPEPFLDQVVVIIGNSNSAVDISRDIAKFAKEVHVSDRSLTDDLPRKQPGYDNMWLHSAVASTHKDGMVVFKDGFSIHVDVIIHCTGYKYHFPFLKTKNIVTVDDNRVGPLYKHIFAPFLAPSLAFIGIPWKVVPFPMFELQSKWVAGVLSGRIALPTTEEMLEDVKSWYLEVEAVGWPKRYTHNLSNIQFEYDNWLAEQCGCPSVEDWRKLMYVATKKNKRAHPESYRDEWDDDHLILQAEEDFQNLQNIPHSREADAVGS</sequence>
<dbReference type="InterPro" id="IPR020946">
    <property type="entry name" value="Flavin_mOase-like"/>
</dbReference>
<evidence type="ECO:0000313" key="8">
    <source>
        <dbReference type="Proteomes" id="UP001222027"/>
    </source>
</evidence>
<dbReference type="PANTHER" id="PTHR23023">
    <property type="entry name" value="DIMETHYLANILINE MONOOXYGENASE"/>
    <property type="match status" value="1"/>
</dbReference>
<protein>
    <recommendedName>
        <fullName evidence="6">Flavin-containing monooxygenase</fullName>
        <ecNumber evidence="6">1.-.-.-</ecNumber>
    </recommendedName>
</protein>
<evidence type="ECO:0000256" key="2">
    <source>
        <dbReference type="ARBA" id="ARBA00022630"/>
    </source>
</evidence>
<keyword evidence="4" id="KW-0521">NADP</keyword>
<keyword evidence="6" id="KW-0503">Monooxygenase</keyword>
<reference evidence="7 8" key="1">
    <citation type="submission" date="2022-12" db="EMBL/GenBank/DDBJ databases">
        <title>Chromosome-scale assembly of the Ensete ventricosum genome.</title>
        <authorList>
            <person name="Dussert Y."/>
            <person name="Stocks J."/>
            <person name="Wendawek A."/>
            <person name="Woldeyes F."/>
            <person name="Nichols R.A."/>
            <person name="Borrell J.S."/>
        </authorList>
    </citation>
    <scope>NUCLEOTIDE SEQUENCE [LARGE SCALE GENOMIC DNA]</scope>
    <source>
        <strain evidence="8">cv. Maze</strain>
        <tissue evidence="7">Seeds</tissue>
    </source>
</reference>
<comment type="caution">
    <text evidence="7">The sequence shown here is derived from an EMBL/GenBank/DDBJ whole genome shotgun (WGS) entry which is preliminary data.</text>
</comment>
<comment type="cofactor">
    <cofactor evidence="6">
        <name>FAD</name>
        <dbReference type="ChEBI" id="CHEBI:57692"/>
    </cofactor>
</comment>
<gene>
    <name evidence="7" type="ORF">OPV22_001234</name>
</gene>
<keyword evidence="3 6" id="KW-0274">FAD</keyword>
<keyword evidence="8" id="KW-1185">Reference proteome</keyword>
<dbReference type="GO" id="GO:0004499">
    <property type="term" value="F:N,N-dimethylaniline monooxygenase activity"/>
    <property type="evidence" value="ECO:0007669"/>
    <property type="project" value="InterPro"/>
</dbReference>
<dbReference type="SUPFAM" id="SSF51905">
    <property type="entry name" value="FAD/NAD(P)-binding domain"/>
    <property type="match status" value="2"/>
</dbReference>
<dbReference type="AlphaFoldDB" id="A0AAV8QD82"/>
<dbReference type="GO" id="GO:0050661">
    <property type="term" value="F:NADP binding"/>
    <property type="evidence" value="ECO:0007669"/>
    <property type="project" value="InterPro"/>
</dbReference>
<dbReference type="Gene3D" id="3.50.50.60">
    <property type="entry name" value="FAD/NAD(P)-binding domain"/>
    <property type="match status" value="2"/>
</dbReference>
<dbReference type="EC" id="1.-.-.-" evidence="6"/>
<name>A0AAV8QD82_ENSVE</name>
<dbReference type="Pfam" id="PF00743">
    <property type="entry name" value="FMO-like"/>
    <property type="match status" value="2"/>
</dbReference>
<organism evidence="7 8">
    <name type="scientific">Ensete ventricosum</name>
    <name type="common">Abyssinian banana</name>
    <name type="synonym">Musa ensete</name>
    <dbReference type="NCBI Taxonomy" id="4639"/>
    <lineage>
        <taxon>Eukaryota</taxon>
        <taxon>Viridiplantae</taxon>
        <taxon>Streptophyta</taxon>
        <taxon>Embryophyta</taxon>
        <taxon>Tracheophyta</taxon>
        <taxon>Spermatophyta</taxon>
        <taxon>Magnoliopsida</taxon>
        <taxon>Liliopsida</taxon>
        <taxon>Zingiberales</taxon>
        <taxon>Musaceae</taxon>
        <taxon>Ensete</taxon>
    </lineage>
</organism>